<proteinExistence type="predicted"/>
<protein>
    <submittedName>
        <fullName evidence="1">Uncharacterized protein</fullName>
    </submittedName>
</protein>
<accession>A0A846HWB7</accession>
<dbReference type="Proteomes" id="UP000473887">
    <property type="component" value="Unassembled WGS sequence"/>
</dbReference>
<dbReference type="AlphaFoldDB" id="A0A846HWB7"/>
<dbReference type="EMBL" id="SGKC01000011">
    <property type="protein sequence ID" value="NEZ91783.1"/>
    <property type="molecule type" value="Genomic_DNA"/>
</dbReference>
<organism evidence="1 2">
    <name type="scientific">Clostridium botulinum</name>
    <dbReference type="NCBI Taxonomy" id="1491"/>
    <lineage>
        <taxon>Bacteria</taxon>
        <taxon>Bacillati</taxon>
        <taxon>Bacillota</taxon>
        <taxon>Clostridia</taxon>
        <taxon>Eubacteriales</taxon>
        <taxon>Clostridiaceae</taxon>
        <taxon>Clostridium</taxon>
    </lineage>
</organism>
<evidence type="ECO:0000313" key="1">
    <source>
        <dbReference type="EMBL" id="NEZ91783.1"/>
    </source>
</evidence>
<name>A0A846HWB7_CLOBO</name>
<reference evidence="1 2" key="1">
    <citation type="submission" date="2019-02" db="EMBL/GenBank/DDBJ databases">
        <title>Genome sequencing of Clostridium botulinum clinical isolates.</title>
        <authorList>
            <person name="Brunt J."/>
            <person name="Van Vliet A.H.M."/>
            <person name="Stringer S.C."/>
            <person name="Grant K.A."/>
            <person name="Carter A.C."/>
            <person name="Peck M.W."/>
        </authorList>
    </citation>
    <scope>NUCLEOTIDE SEQUENCE [LARGE SCALE GENOMIC DNA]</scope>
    <source>
        <strain evidence="1 2">H142660711</strain>
    </source>
</reference>
<comment type="caution">
    <text evidence="1">The sequence shown here is derived from an EMBL/GenBank/DDBJ whole genome shotgun (WGS) entry which is preliminary data.</text>
</comment>
<gene>
    <name evidence="1" type="ORF">EXM69_07445</name>
</gene>
<sequence>MEKLNKVLTLKKYYKKHKTNDDLKEKLDNIIRTNIYLELH</sequence>
<evidence type="ECO:0000313" key="2">
    <source>
        <dbReference type="Proteomes" id="UP000473887"/>
    </source>
</evidence>